<keyword evidence="3" id="KW-0238">DNA-binding</keyword>
<keyword evidence="4" id="KW-0804">Transcription</keyword>
<dbReference type="InterPro" id="IPR000847">
    <property type="entry name" value="LysR_HTH_N"/>
</dbReference>
<protein>
    <submittedName>
        <fullName evidence="6">LysR family transcriptional regulator</fullName>
    </submittedName>
</protein>
<dbReference type="Gene3D" id="3.40.190.290">
    <property type="match status" value="1"/>
</dbReference>
<dbReference type="Gene3D" id="1.10.10.10">
    <property type="entry name" value="Winged helix-like DNA-binding domain superfamily/Winged helix DNA-binding domain"/>
    <property type="match status" value="1"/>
</dbReference>
<name>A0A516SKP3_9NEIS</name>
<gene>
    <name evidence="6" type="ORF">FNU76_21570</name>
</gene>
<proteinExistence type="inferred from homology"/>
<sequence length="302" mass="33087">MQDLNDLHYFARVVEAGGFAAAGRLLGVPKSRLSRRVAELETRLGVRLLQRTTRKLALTEVGERYFRHCQAMLQEAEAAEEVVVTASAEPRGRLRVSCPVSVAQPMLTDVVSSFLAAYPQVQLDMLLTSRRVDLVEEGVDVALRVRAAGYEEPSLVTRRLRPANGILVAAPALLAGRALSRPEQLAQFPVLGATELDRRVHWHLVGPAGEVRELAFEARFATDDFVLRKAAALAGLGVTMLPLMNCDAEIANGSLVQLLPEWRMPGGNLLAVYPHRRGLLPAVRVFIDHLVHAFAEENATPV</sequence>
<dbReference type="Pfam" id="PF00126">
    <property type="entry name" value="HTH_1"/>
    <property type="match status" value="1"/>
</dbReference>
<evidence type="ECO:0000256" key="4">
    <source>
        <dbReference type="ARBA" id="ARBA00023163"/>
    </source>
</evidence>
<dbReference type="InterPro" id="IPR005119">
    <property type="entry name" value="LysR_subst-bd"/>
</dbReference>
<dbReference type="EMBL" id="CP041730">
    <property type="protein sequence ID" value="QDQ28732.1"/>
    <property type="molecule type" value="Genomic_DNA"/>
</dbReference>
<keyword evidence="2" id="KW-0805">Transcription regulation</keyword>
<accession>A0A516SKP3</accession>
<evidence type="ECO:0000313" key="6">
    <source>
        <dbReference type="EMBL" id="QDQ28732.1"/>
    </source>
</evidence>
<dbReference type="AlphaFoldDB" id="A0A516SKP3"/>
<dbReference type="PANTHER" id="PTHR30537">
    <property type="entry name" value="HTH-TYPE TRANSCRIPTIONAL REGULATOR"/>
    <property type="match status" value="1"/>
</dbReference>
<dbReference type="Proteomes" id="UP000317550">
    <property type="component" value="Chromosome"/>
</dbReference>
<dbReference type="PROSITE" id="PS50931">
    <property type="entry name" value="HTH_LYSR"/>
    <property type="match status" value="1"/>
</dbReference>
<dbReference type="SUPFAM" id="SSF53850">
    <property type="entry name" value="Periplasmic binding protein-like II"/>
    <property type="match status" value="1"/>
</dbReference>
<evidence type="ECO:0000259" key="5">
    <source>
        <dbReference type="PROSITE" id="PS50931"/>
    </source>
</evidence>
<dbReference type="GO" id="GO:0006351">
    <property type="term" value="P:DNA-templated transcription"/>
    <property type="evidence" value="ECO:0007669"/>
    <property type="project" value="TreeGrafter"/>
</dbReference>
<dbReference type="FunFam" id="1.10.10.10:FF:000001">
    <property type="entry name" value="LysR family transcriptional regulator"/>
    <property type="match status" value="1"/>
</dbReference>
<dbReference type="Pfam" id="PF03466">
    <property type="entry name" value="LysR_substrate"/>
    <property type="match status" value="1"/>
</dbReference>
<dbReference type="SUPFAM" id="SSF46785">
    <property type="entry name" value="Winged helix' DNA-binding domain"/>
    <property type="match status" value="1"/>
</dbReference>
<feature type="domain" description="HTH lysR-type" evidence="5">
    <location>
        <begin position="1"/>
        <end position="59"/>
    </location>
</feature>
<dbReference type="InterPro" id="IPR058163">
    <property type="entry name" value="LysR-type_TF_proteobact-type"/>
</dbReference>
<reference evidence="7" key="1">
    <citation type="submission" date="2019-07" db="EMBL/GenBank/DDBJ databases">
        <title>Chitinimonas sp. nov., isolated from Ny-Alesund, arctica soil.</title>
        <authorList>
            <person name="Xu Q."/>
            <person name="Peng F."/>
        </authorList>
    </citation>
    <scope>NUCLEOTIDE SEQUENCE [LARGE SCALE GENOMIC DNA]</scope>
    <source>
        <strain evidence="7">R3-44</strain>
    </source>
</reference>
<dbReference type="OrthoDB" id="3673085at2"/>
<evidence type="ECO:0000256" key="2">
    <source>
        <dbReference type="ARBA" id="ARBA00023015"/>
    </source>
</evidence>
<evidence type="ECO:0000256" key="3">
    <source>
        <dbReference type="ARBA" id="ARBA00023125"/>
    </source>
</evidence>
<comment type="similarity">
    <text evidence="1">Belongs to the LysR transcriptional regulatory family.</text>
</comment>
<dbReference type="PANTHER" id="PTHR30537:SF31">
    <property type="entry name" value="TRANSCRIPTIONAL REGULATOR, LYSR FAMILY"/>
    <property type="match status" value="1"/>
</dbReference>
<dbReference type="GO" id="GO:0043565">
    <property type="term" value="F:sequence-specific DNA binding"/>
    <property type="evidence" value="ECO:0007669"/>
    <property type="project" value="TreeGrafter"/>
</dbReference>
<dbReference type="InterPro" id="IPR036390">
    <property type="entry name" value="WH_DNA-bd_sf"/>
</dbReference>
<evidence type="ECO:0000256" key="1">
    <source>
        <dbReference type="ARBA" id="ARBA00009437"/>
    </source>
</evidence>
<evidence type="ECO:0000313" key="7">
    <source>
        <dbReference type="Proteomes" id="UP000317550"/>
    </source>
</evidence>
<dbReference type="RefSeq" id="WP_144280115.1">
    <property type="nucleotide sequence ID" value="NZ_CP041730.1"/>
</dbReference>
<dbReference type="KEGG" id="cari:FNU76_21570"/>
<organism evidence="6 7">
    <name type="scientific">Chitinimonas arctica</name>
    <dbReference type="NCBI Taxonomy" id="2594795"/>
    <lineage>
        <taxon>Bacteria</taxon>
        <taxon>Pseudomonadati</taxon>
        <taxon>Pseudomonadota</taxon>
        <taxon>Betaproteobacteria</taxon>
        <taxon>Neisseriales</taxon>
        <taxon>Chitinibacteraceae</taxon>
        <taxon>Chitinimonas</taxon>
    </lineage>
</organism>
<keyword evidence="7" id="KW-1185">Reference proteome</keyword>
<dbReference type="InterPro" id="IPR036388">
    <property type="entry name" value="WH-like_DNA-bd_sf"/>
</dbReference>
<dbReference type="GO" id="GO:0003700">
    <property type="term" value="F:DNA-binding transcription factor activity"/>
    <property type="evidence" value="ECO:0007669"/>
    <property type="project" value="InterPro"/>
</dbReference>